<name>A0A6A5RYM8_9PLEO</name>
<reference evidence="6" key="1">
    <citation type="journal article" date="2020" name="Stud. Mycol.">
        <title>101 Dothideomycetes genomes: a test case for predicting lifestyles and emergence of pathogens.</title>
        <authorList>
            <person name="Haridas S."/>
            <person name="Albert R."/>
            <person name="Binder M."/>
            <person name="Bloem J."/>
            <person name="Labutti K."/>
            <person name="Salamov A."/>
            <person name="Andreopoulos B."/>
            <person name="Baker S."/>
            <person name="Barry K."/>
            <person name="Bills G."/>
            <person name="Bluhm B."/>
            <person name="Cannon C."/>
            <person name="Castanera R."/>
            <person name="Culley D."/>
            <person name="Daum C."/>
            <person name="Ezra D."/>
            <person name="Gonzalez J."/>
            <person name="Henrissat B."/>
            <person name="Kuo A."/>
            <person name="Liang C."/>
            <person name="Lipzen A."/>
            <person name="Lutzoni F."/>
            <person name="Magnuson J."/>
            <person name="Mondo S."/>
            <person name="Nolan M."/>
            <person name="Ohm R."/>
            <person name="Pangilinan J."/>
            <person name="Park H.-J."/>
            <person name="Ramirez L."/>
            <person name="Alfaro M."/>
            <person name="Sun H."/>
            <person name="Tritt A."/>
            <person name="Yoshinaga Y."/>
            <person name="Zwiers L.-H."/>
            <person name="Turgeon B."/>
            <person name="Goodwin S."/>
            <person name="Spatafora J."/>
            <person name="Crous P."/>
            <person name="Grigoriev I."/>
        </authorList>
    </citation>
    <scope>NUCLEOTIDE SEQUENCE</scope>
    <source>
        <strain evidence="6">CBS 183.55</strain>
    </source>
</reference>
<evidence type="ECO:0000313" key="7">
    <source>
        <dbReference type="Proteomes" id="UP000800082"/>
    </source>
</evidence>
<evidence type="ECO:0000313" key="6">
    <source>
        <dbReference type="EMBL" id="KAF1932733.1"/>
    </source>
</evidence>
<dbReference type="GO" id="GO:0006729">
    <property type="term" value="P:tetrahydrobiopterin biosynthetic process"/>
    <property type="evidence" value="ECO:0007669"/>
    <property type="project" value="InterPro"/>
</dbReference>
<keyword evidence="7" id="KW-1185">Reference proteome</keyword>
<evidence type="ECO:0000256" key="5">
    <source>
        <dbReference type="ARBA" id="ARBA00030497"/>
    </source>
</evidence>
<dbReference type="InterPro" id="IPR001533">
    <property type="entry name" value="Pterin_deHydtase"/>
</dbReference>
<evidence type="ECO:0000256" key="2">
    <source>
        <dbReference type="ARBA" id="ARBA00006472"/>
    </source>
</evidence>
<dbReference type="Gene3D" id="3.30.1360.20">
    <property type="entry name" value="Transcriptional coactivator/pterin dehydratase"/>
    <property type="match status" value="1"/>
</dbReference>
<dbReference type="EMBL" id="ML978958">
    <property type="protein sequence ID" value="KAF1932733.1"/>
    <property type="molecule type" value="Genomic_DNA"/>
</dbReference>
<accession>A0A6A5RYM8</accession>
<dbReference type="RefSeq" id="XP_033452981.1">
    <property type="nucleotide sequence ID" value="XM_033597737.1"/>
</dbReference>
<sequence length="136" mass="15119">MDSLHANLPNGESVKLIFSANQPQDLASRVEPLLGSWQITPSGKGLKKEFIFKTFNSAWKFMDTIAQECKVQRHHPEWSNLYNKVTIEWTTHRPEGMSVKDADMAEFCDRMAAEIGLNSSAPVVDAGTGSARKPAQ</sequence>
<dbReference type="Pfam" id="PF01329">
    <property type="entry name" value="Pterin_4a"/>
    <property type="match status" value="1"/>
</dbReference>
<evidence type="ECO:0000256" key="1">
    <source>
        <dbReference type="ARBA" id="ARBA00001554"/>
    </source>
</evidence>
<dbReference type="AlphaFoldDB" id="A0A6A5RYM8"/>
<dbReference type="PANTHER" id="PTHR12599:SF0">
    <property type="entry name" value="PTERIN-4-ALPHA-CARBINOLAMINE DEHYDRATASE"/>
    <property type="match status" value="1"/>
</dbReference>
<dbReference type="GO" id="GO:0008124">
    <property type="term" value="F:4-alpha-hydroxytetrahydrobiopterin dehydratase activity"/>
    <property type="evidence" value="ECO:0007669"/>
    <property type="project" value="UniProtKB-EC"/>
</dbReference>
<keyword evidence="4" id="KW-0456">Lyase</keyword>
<evidence type="ECO:0000256" key="3">
    <source>
        <dbReference type="ARBA" id="ARBA00013252"/>
    </source>
</evidence>
<organism evidence="6 7">
    <name type="scientific">Didymella exigua CBS 183.55</name>
    <dbReference type="NCBI Taxonomy" id="1150837"/>
    <lineage>
        <taxon>Eukaryota</taxon>
        <taxon>Fungi</taxon>
        <taxon>Dikarya</taxon>
        <taxon>Ascomycota</taxon>
        <taxon>Pezizomycotina</taxon>
        <taxon>Dothideomycetes</taxon>
        <taxon>Pleosporomycetidae</taxon>
        <taxon>Pleosporales</taxon>
        <taxon>Pleosporineae</taxon>
        <taxon>Didymellaceae</taxon>
        <taxon>Didymella</taxon>
    </lineage>
</organism>
<gene>
    <name evidence="6" type="ORF">M421DRAFT_89094</name>
</gene>
<comment type="catalytic activity">
    <reaction evidence="1">
        <text>(4aS,6R)-4a-hydroxy-L-erythro-5,6,7,8-tetrahydrobiopterin = (6R)-L-erythro-6,7-dihydrobiopterin + H2O</text>
        <dbReference type="Rhea" id="RHEA:11920"/>
        <dbReference type="ChEBI" id="CHEBI:15377"/>
        <dbReference type="ChEBI" id="CHEBI:15642"/>
        <dbReference type="ChEBI" id="CHEBI:43120"/>
        <dbReference type="EC" id="4.2.1.96"/>
    </reaction>
</comment>
<proteinExistence type="inferred from homology"/>
<dbReference type="PANTHER" id="PTHR12599">
    <property type="entry name" value="PTERIN-4-ALPHA-CARBINOLAMINE DEHYDRATASE"/>
    <property type="match status" value="1"/>
</dbReference>
<dbReference type="Proteomes" id="UP000800082">
    <property type="component" value="Unassembled WGS sequence"/>
</dbReference>
<dbReference type="EC" id="4.2.1.96" evidence="3"/>
<dbReference type="OrthoDB" id="277398at2759"/>
<dbReference type="InterPro" id="IPR036428">
    <property type="entry name" value="PCD_sf"/>
</dbReference>
<comment type="similarity">
    <text evidence="2">Belongs to the pterin-4-alpha-carbinolamine dehydratase family.</text>
</comment>
<protein>
    <recommendedName>
        <fullName evidence="3">4a-hydroxytetrahydrobiopterin dehydratase</fullName>
        <ecNumber evidence="3">4.2.1.96</ecNumber>
    </recommendedName>
    <alternativeName>
        <fullName evidence="5">4-alpha-hydroxy-tetrahydropterin dehydratase</fullName>
    </alternativeName>
</protein>
<dbReference type="CDD" id="cd00488">
    <property type="entry name" value="PCD_DCoH"/>
    <property type="match status" value="1"/>
</dbReference>
<evidence type="ECO:0000256" key="4">
    <source>
        <dbReference type="ARBA" id="ARBA00023239"/>
    </source>
</evidence>
<dbReference type="SUPFAM" id="SSF55248">
    <property type="entry name" value="PCD-like"/>
    <property type="match status" value="1"/>
</dbReference>
<dbReference type="GeneID" id="54355404"/>